<organism evidence="2 3">
    <name type="scientific">Thauera phenolivorans</name>
    <dbReference type="NCBI Taxonomy" id="1792543"/>
    <lineage>
        <taxon>Bacteria</taxon>
        <taxon>Pseudomonadati</taxon>
        <taxon>Pseudomonadota</taxon>
        <taxon>Betaproteobacteria</taxon>
        <taxon>Rhodocyclales</taxon>
        <taxon>Zoogloeaceae</taxon>
        <taxon>Thauera</taxon>
    </lineage>
</organism>
<evidence type="ECO:0000256" key="1">
    <source>
        <dbReference type="SAM" id="SignalP"/>
    </source>
</evidence>
<dbReference type="EMBL" id="JAAYYV010000132">
    <property type="protein sequence ID" value="NLF53760.1"/>
    <property type="molecule type" value="Genomic_DNA"/>
</dbReference>
<gene>
    <name evidence="2" type="ORF">GX576_05055</name>
</gene>
<name>A0A7X7LUU8_9RHOO</name>
<comment type="caution">
    <text evidence="2">The sequence shown here is derived from an EMBL/GenBank/DDBJ whole genome shotgun (WGS) entry which is preliminary data.</text>
</comment>
<dbReference type="OrthoDB" id="8536404at2"/>
<reference evidence="2 3" key="1">
    <citation type="journal article" date="2020" name="Biotechnol. Biofuels">
        <title>New insights from the biogas microbiome by comprehensive genome-resolved metagenomics of nearly 1600 species originating from multiple anaerobic digesters.</title>
        <authorList>
            <person name="Campanaro S."/>
            <person name="Treu L."/>
            <person name="Rodriguez-R L.M."/>
            <person name="Kovalovszki A."/>
            <person name="Ziels R.M."/>
            <person name="Maus I."/>
            <person name="Zhu X."/>
            <person name="Kougias P.G."/>
            <person name="Basile A."/>
            <person name="Luo G."/>
            <person name="Schluter A."/>
            <person name="Konstantinidis K.T."/>
            <person name="Angelidaki I."/>
        </authorList>
    </citation>
    <scope>NUCLEOTIDE SEQUENCE [LARGE SCALE GENOMIC DNA]</scope>
    <source>
        <strain evidence="2">AS06rmzACSIP_256</strain>
    </source>
</reference>
<evidence type="ECO:0000313" key="2">
    <source>
        <dbReference type="EMBL" id="NLF53760.1"/>
    </source>
</evidence>
<keyword evidence="1" id="KW-0732">Signal</keyword>
<feature type="chain" id="PRO_5031021126" evidence="1">
    <location>
        <begin position="25"/>
        <end position="185"/>
    </location>
</feature>
<dbReference type="InterPro" id="IPR022061">
    <property type="entry name" value="DUF3617"/>
</dbReference>
<feature type="signal peptide" evidence="1">
    <location>
        <begin position="1"/>
        <end position="24"/>
    </location>
</feature>
<accession>A0A7X7LUU8</accession>
<dbReference type="Pfam" id="PF12276">
    <property type="entry name" value="DUF3617"/>
    <property type="match status" value="1"/>
</dbReference>
<proteinExistence type="predicted"/>
<sequence>MPRIPKLLTGVLLCSAGFGPLALAARPSDTPDIRPGLWEFSSRIGLPGAPELSIPLAGVQQRLGLLPPDARRVIEAEMAARGVRLGEDGSARSCITQAQARSANIYSGKTEGSCQLGEVQKSAVEVRGTVSCTDPEGTGEFVARLDGPTRFRTRMDLRSARGSLAIDTEARWLSDDCGAAPAALR</sequence>
<dbReference type="Proteomes" id="UP000536534">
    <property type="component" value="Unassembled WGS sequence"/>
</dbReference>
<evidence type="ECO:0000313" key="3">
    <source>
        <dbReference type="Proteomes" id="UP000536534"/>
    </source>
</evidence>
<protein>
    <submittedName>
        <fullName evidence="2">DUF3617 domain-containing protein</fullName>
    </submittedName>
</protein>
<dbReference type="RefSeq" id="WP_068807837.1">
    <property type="nucleotide sequence ID" value="NZ_MBFM01000003.1"/>
</dbReference>
<dbReference type="AlphaFoldDB" id="A0A7X7LUU8"/>